<comment type="caution">
    <text evidence="2">The sequence shown here is derived from an EMBL/GenBank/DDBJ whole genome shotgun (WGS) entry which is preliminary data.</text>
</comment>
<keyword evidence="1" id="KW-0472">Membrane</keyword>
<evidence type="ECO:0000313" key="3">
    <source>
        <dbReference type="Proteomes" id="UP000006983"/>
    </source>
</evidence>
<protein>
    <recommendedName>
        <fullName evidence="4">Glycosyltransferase RgtA/B/C/D-like domain-containing protein</fullName>
    </recommendedName>
</protein>
<gene>
    <name evidence="2" type="ORF">RSSL_00762</name>
</gene>
<proteinExistence type="predicted"/>
<dbReference type="PATRIC" id="fig|1200793.3.peg.1582"/>
<keyword evidence="3" id="KW-1185">Reference proteome</keyword>
<feature type="transmembrane region" description="Helical" evidence="1">
    <location>
        <begin position="267"/>
        <end position="285"/>
    </location>
</feature>
<feature type="transmembrane region" description="Helical" evidence="1">
    <location>
        <begin position="195"/>
        <end position="215"/>
    </location>
</feature>
<feature type="transmembrane region" description="Helical" evidence="1">
    <location>
        <begin position="435"/>
        <end position="456"/>
    </location>
</feature>
<feature type="transmembrane region" description="Helical" evidence="1">
    <location>
        <begin position="292"/>
        <end position="311"/>
    </location>
</feature>
<feature type="transmembrane region" description="Helical" evidence="1">
    <location>
        <begin position="154"/>
        <end position="183"/>
    </location>
</feature>
<keyword evidence="1" id="KW-1133">Transmembrane helix</keyword>
<feature type="transmembrane region" description="Helical" evidence="1">
    <location>
        <begin position="90"/>
        <end position="109"/>
    </location>
</feature>
<feature type="transmembrane region" description="Helical" evidence="1">
    <location>
        <begin position="363"/>
        <end position="384"/>
    </location>
</feature>
<accession>J7T4U1</accession>
<feature type="transmembrane region" description="Helical" evidence="1">
    <location>
        <begin position="221"/>
        <end position="239"/>
    </location>
</feature>
<organism evidence="2 3">
    <name type="scientific">Streptococcus salivarius K12</name>
    <dbReference type="NCBI Taxonomy" id="1200793"/>
    <lineage>
        <taxon>Bacteria</taxon>
        <taxon>Bacillati</taxon>
        <taxon>Bacillota</taxon>
        <taxon>Bacilli</taxon>
        <taxon>Lactobacillales</taxon>
        <taxon>Streptococcaceae</taxon>
        <taxon>Streptococcus</taxon>
    </lineage>
</organism>
<evidence type="ECO:0008006" key="4">
    <source>
        <dbReference type="Google" id="ProtNLM"/>
    </source>
</evidence>
<evidence type="ECO:0000256" key="1">
    <source>
        <dbReference type="SAM" id="Phobius"/>
    </source>
</evidence>
<feature type="transmembrane region" description="Helical" evidence="1">
    <location>
        <begin position="477"/>
        <end position="495"/>
    </location>
</feature>
<evidence type="ECO:0000313" key="2">
    <source>
        <dbReference type="EMBL" id="EJO15595.1"/>
    </source>
</evidence>
<reference evidence="2 3" key="1">
    <citation type="journal article" date="2012" name="J. Bacteriol.">
        <title>Genome Sequence of the Lantibiotic Bacteriocin Producer Streptococcus salivarius Strain K12.</title>
        <authorList>
            <person name="Barretto C."/>
            <person name="Alvarez-Martin P."/>
            <person name="Foata F."/>
            <person name="Renault P."/>
            <person name="Berger B."/>
        </authorList>
    </citation>
    <scope>NUCLEOTIDE SEQUENCE [LARGE SCALE GENOMIC DNA]</scope>
    <source>
        <strain evidence="2 3">K12</strain>
    </source>
</reference>
<feature type="transmembrane region" description="Helical" evidence="1">
    <location>
        <begin position="6"/>
        <end position="25"/>
    </location>
</feature>
<feature type="transmembrane region" description="Helical" evidence="1">
    <location>
        <begin position="244"/>
        <end position="261"/>
    </location>
</feature>
<feature type="transmembrane region" description="Helical" evidence="1">
    <location>
        <begin position="61"/>
        <end position="78"/>
    </location>
</feature>
<name>J7T4U1_STRSL</name>
<dbReference type="AlphaFoldDB" id="J7T4U1"/>
<dbReference type="EMBL" id="ALIF01000006">
    <property type="protein sequence ID" value="EJO15595.1"/>
    <property type="molecule type" value="Genomic_DNA"/>
</dbReference>
<sequence length="651" mass="74216">MERESMISIARLLLFFVITMGYNAFFRNTVKMNRSLTWVFTFSVITLVLYLGSLLGFMLQTVYAISVLGCLLSLYYLWAVWKKKYRFRRLDYIALGMMAYLLLFGITLWHSPLLHYDNFTHWATIVKFFHINNALPTQQDTIISYYTYPVGSSLFIYFFTTIVGFSEGSMLVGQFFLIASSLYAMFAALRDDRRVLMVSMIFASFAVFNTFNVAIRLNNLLVDFLLPALALAAIAGCFVYRNRFWLLSLNTAVILGLLSIVKVSGLFFVALVLVVYVVCIVRLLVRKRARLKALVLLIMTLLVSCLPFVIWQKHVTDNFPNASSAKHAVSMSELDQVLTGNLSGDPQKIITLFVKSVFTFDSLASNGILIINLIMLIAFIVIGIRLKYKKFVLLTWGFVDISIVTYYIGILLMYLTAMPTDEALELAGFERYASSIVIFAFGCLTMALAWVMDKCLYEKIISKRNARSYKSLFNKHLYQYASLVLTVYAIGMFLSENNSIVYNNNQETNKVVKEIHQFTGSQSNSSTDRILVVTADKENVDNYFVQYASRYYLWDVNVDARENFVSVDQEFLDLMASYSDSATSYYLGNEHIDTRDGSNLTDDDFIALLKTYDEVLILDDHYTFNALTKKLFGRTYSPGLYKVSDILAGKG</sequence>
<feature type="transmembrane region" description="Helical" evidence="1">
    <location>
        <begin position="391"/>
        <end position="415"/>
    </location>
</feature>
<feature type="transmembrane region" description="Helical" evidence="1">
    <location>
        <begin position="37"/>
        <end position="55"/>
    </location>
</feature>
<keyword evidence="1" id="KW-0812">Transmembrane</keyword>
<dbReference type="Proteomes" id="UP000006983">
    <property type="component" value="Unassembled WGS sequence"/>
</dbReference>